<dbReference type="InterPro" id="IPR036736">
    <property type="entry name" value="ACP-like_sf"/>
</dbReference>
<protein>
    <submittedName>
        <fullName evidence="2">Acyl carrier protein</fullName>
    </submittedName>
</protein>
<reference evidence="2 3" key="1">
    <citation type="submission" date="2019-03" db="EMBL/GenBank/DDBJ databases">
        <title>Genomic Encyclopedia of Type Strains, Phase IV (KMG-IV): sequencing the most valuable type-strain genomes for metagenomic binning, comparative biology and taxonomic classification.</title>
        <authorList>
            <person name="Goeker M."/>
        </authorList>
    </citation>
    <scope>NUCLEOTIDE SEQUENCE [LARGE SCALE GENOMIC DNA]</scope>
    <source>
        <strain evidence="2 3">DSM 45361</strain>
    </source>
</reference>
<proteinExistence type="predicted"/>
<sequence length="82" mass="8987">MDDSVSVRDSVLDILSGVLDIEVGDLLTQPVLAAHEWDSISSLEAFAALERHFGIELDLRAFHATRTVDDLVRLVDKTPAQA</sequence>
<dbReference type="OrthoDB" id="3693303at2"/>
<dbReference type="SUPFAM" id="SSF47336">
    <property type="entry name" value="ACP-like"/>
    <property type="match status" value="1"/>
</dbReference>
<dbReference type="RefSeq" id="WP_133853016.1">
    <property type="nucleotide sequence ID" value="NZ_SNXZ01000006.1"/>
</dbReference>
<comment type="caution">
    <text evidence="2">The sequence shown here is derived from an EMBL/GenBank/DDBJ whole genome shotgun (WGS) entry which is preliminary data.</text>
</comment>
<evidence type="ECO:0000313" key="2">
    <source>
        <dbReference type="EMBL" id="TDP94049.1"/>
    </source>
</evidence>
<dbReference type="InterPro" id="IPR009081">
    <property type="entry name" value="PP-bd_ACP"/>
</dbReference>
<accession>A0A4R6S314</accession>
<gene>
    <name evidence="2" type="ORF">EV186_106443</name>
</gene>
<evidence type="ECO:0000313" key="3">
    <source>
        <dbReference type="Proteomes" id="UP000295444"/>
    </source>
</evidence>
<dbReference type="Proteomes" id="UP000295444">
    <property type="component" value="Unassembled WGS sequence"/>
</dbReference>
<name>A0A4R6S314_LABRH</name>
<keyword evidence="3" id="KW-1185">Reference proteome</keyword>
<organism evidence="2 3">
    <name type="scientific">Labedaea rhizosphaerae</name>
    <dbReference type="NCBI Taxonomy" id="598644"/>
    <lineage>
        <taxon>Bacteria</taxon>
        <taxon>Bacillati</taxon>
        <taxon>Actinomycetota</taxon>
        <taxon>Actinomycetes</taxon>
        <taxon>Pseudonocardiales</taxon>
        <taxon>Pseudonocardiaceae</taxon>
        <taxon>Labedaea</taxon>
    </lineage>
</organism>
<dbReference type="AlphaFoldDB" id="A0A4R6S314"/>
<dbReference type="PROSITE" id="PS50075">
    <property type="entry name" value="CARRIER"/>
    <property type="match status" value="1"/>
</dbReference>
<feature type="domain" description="Carrier" evidence="1">
    <location>
        <begin position="2"/>
        <end position="79"/>
    </location>
</feature>
<dbReference type="EMBL" id="SNXZ01000006">
    <property type="protein sequence ID" value="TDP94049.1"/>
    <property type="molecule type" value="Genomic_DNA"/>
</dbReference>
<dbReference type="Pfam" id="PF00550">
    <property type="entry name" value="PP-binding"/>
    <property type="match status" value="1"/>
</dbReference>
<evidence type="ECO:0000259" key="1">
    <source>
        <dbReference type="PROSITE" id="PS50075"/>
    </source>
</evidence>
<dbReference type="Gene3D" id="1.10.1200.10">
    <property type="entry name" value="ACP-like"/>
    <property type="match status" value="1"/>
</dbReference>